<keyword evidence="2" id="KW-0732">Signal</keyword>
<sequence length="105" mass="11121">MRRLVHFLVILTVLLCGTHLSPAEADALTDHATEARAHAEHGDEVPGDSHTGAAHAGHHHCPIAPDPHAMASQCDATPMTPLLFDRPVARLRSRATAPPIQPPAA</sequence>
<protein>
    <recommendedName>
        <fullName evidence="5">Secreted protein</fullName>
    </recommendedName>
</protein>
<feature type="region of interest" description="Disordered" evidence="1">
    <location>
        <begin position="31"/>
        <end position="74"/>
    </location>
</feature>
<accession>A0ABU8RRA6</accession>
<comment type="caution">
    <text evidence="3">The sequence shown here is derived from an EMBL/GenBank/DDBJ whole genome shotgun (WGS) entry which is preliminary data.</text>
</comment>
<evidence type="ECO:0000313" key="4">
    <source>
        <dbReference type="Proteomes" id="UP001361239"/>
    </source>
</evidence>
<evidence type="ECO:0000313" key="3">
    <source>
        <dbReference type="EMBL" id="MEJ5975615.1"/>
    </source>
</evidence>
<name>A0ABU8RRA6_9SPHN</name>
<keyword evidence="4" id="KW-1185">Reference proteome</keyword>
<dbReference type="RefSeq" id="WP_339585551.1">
    <property type="nucleotide sequence ID" value="NZ_JBBHJZ010000001.1"/>
</dbReference>
<dbReference type="Proteomes" id="UP001361239">
    <property type="component" value="Unassembled WGS sequence"/>
</dbReference>
<gene>
    <name evidence="3" type="ORF">WG901_03145</name>
</gene>
<dbReference type="EMBL" id="JBBHJZ010000001">
    <property type="protein sequence ID" value="MEJ5975615.1"/>
    <property type="molecule type" value="Genomic_DNA"/>
</dbReference>
<evidence type="ECO:0000256" key="1">
    <source>
        <dbReference type="SAM" id="MobiDB-lite"/>
    </source>
</evidence>
<feature type="signal peptide" evidence="2">
    <location>
        <begin position="1"/>
        <end position="25"/>
    </location>
</feature>
<feature type="chain" id="PRO_5045923213" description="Secreted protein" evidence="2">
    <location>
        <begin position="26"/>
        <end position="105"/>
    </location>
</feature>
<evidence type="ECO:0000256" key="2">
    <source>
        <dbReference type="SAM" id="SignalP"/>
    </source>
</evidence>
<evidence type="ECO:0008006" key="5">
    <source>
        <dbReference type="Google" id="ProtNLM"/>
    </source>
</evidence>
<organism evidence="3 4">
    <name type="scientific">Novosphingobium anseongense</name>
    <dbReference type="NCBI Taxonomy" id="3133436"/>
    <lineage>
        <taxon>Bacteria</taxon>
        <taxon>Pseudomonadati</taxon>
        <taxon>Pseudomonadota</taxon>
        <taxon>Alphaproteobacteria</taxon>
        <taxon>Sphingomonadales</taxon>
        <taxon>Sphingomonadaceae</taxon>
        <taxon>Novosphingobium</taxon>
    </lineage>
</organism>
<reference evidence="3 4" key="1">
    <citation type="submission" date="2024-03" db="EMBL/GenBank/DDBJ databases">
        <authorList>
            <person name="Jo J.-H."/>
        </authorList>
    </citation>
    <scope>NUCLEOTIDE SEQUENCE [LARGE SCALE GENOMIC DNA]</scope>
    <source>
        <strain evidence="3 4">PS1R-30</strain>
    </source>
</reference>
<proteinExistence type="predicted"/>
<feature type="compositionally biased region" description="Basic and acidic residues" evidence="1">
    <location>
        <begin position="31"/>
        <end position="44"/>
    </location>
</feature>